<evidence type="ECO:0000256" key="8">
    <source>
        <dbReference type="ARBA" id="ARBA00023114"/>
    </source>
</evidence>
<feature type="signal peptide" evidence="11">
    <location>
        <begin position="1"/>
        <end position="30"/>
    </location>
</feature>
<dbReference type="SUPFAM" id="SSF56935">
    <property type="entry name" value="Porins"/>
    <property type="match status" value="1"/>
</dbReference>
<keyword evidence="14" id="KW-1185">Reference proteome</keyword>
<proteinExistence type="predicted"/>
<evidence type="ECO:0000259" key="12">
    <source>
        <dbReference type="Pfam" id="PF13609"/>
    </source>
</evidence>
<dbReference type="RefSeq" id="WP_155711116.1">
    <property type="nucleotide sequence ID" value="NZ_BMWU01000004.1"/>
</dbReference>
<evidence type="ECO:0000256" key="7">
    <source>
        <dbReference type="ARBA" id="ARBA00023065"/>
    </source>
</evidence>
<evidence type="ECO:0000313" key="14">
    <source>
        <dbReference type="Proteomes" id="UP000431684"/>
    </source>
</evidence>
<evidence type="ECO:0000256" key="1">
    <source>
        <dbReference type="ARBA" id="ARBA00004571"/>
    </source>
</evidence>
<dbReference type="OrthoDB" id="5289162at2"/>
<comment type="subcellular location">
    <subcellularLocation>
        <location evidence="1">Cell outer membrane</location>
        <topology evidence="1">Multi-pass membrane protein</topology>
    </subcellularLocation>
</comment>
<evidence type="ECO:0000256" key="9">
    <source>
        <dbReference type="ARBA" id="ARBA00023136"/>
    </source>
</evidence>
<evidence type="ECO:0000256" key="10">
    <source>
        <dbReference type="ARBA" id="ARBA00023237"/>
    </source>
</evidence>
<feature type="domain" description="Porin" evidence="12">
    <location>
        <begin position="20"/>
        <end position="328"/>
    </location>
</feature>
<dbReference type="PANTHER" id="PTHR34501:SF9">
    <property type="entry name" value="MAJOR OUTER MEMBRANE PROTEIN P.IA"/>
    <property type="match status" value="1"/>
</dbReference>
<dbReference type="InterPro" id="IPR023614">
    <property type="entry name" value="Porin_dom_sf"/>
</dbReference>
<protein>
    <submittedName>
        <fullName evidence="13">Porin</fullName>
    </submittedName>
</protein>
<keyword evidence="4" id="KW-1134">Transmembrane beta strand</keyword>
<dbReference type="InterPro" id="IPR033900">
    <property type="entry name" value="Gram_neg_porin_domain"/>
</dbReference>
<gene>
    <name evidence="13" type="ORF">GJV26_23615</name>
</gene>
<dbReference type="CDD" id="cd00342">
    <property type="entry name" value="gram_neg_porins"/>
    <property type="match status" value="1"/>
</dbReference>
<dbReference type="PANTHER" id="PTHR34501">
    <property type="entry name" value="PROTEIN YDDL-RELATED"/>
    <property type="match status" value="1"/>
</dbReference>
<evidence type="ECO:0000256" key="5">
    <source>
        <dbReference type="ARBA" id="ARBA00022692"/>
    </source>
</evidence>
<dbReference type="AlphaFoldDB" id="A0A6I3XGC4"/>
<keyword evidence="8" id="KW-0626">Porin</keyword>
<evidence type="ECO:0000256" key="6">
    <source>
        <dbReference type="ARBA" id="ARBA00022729"/>
    </source>
</evidence>
<dbReference type="Pfam" id="PF13609">
    <property type="entry name" value="Porin_4"/>
    <property type="match status" value="1"/>
</dbReference>
<evidence type="ECO:0000313" key="13">
    <source>
        <dbReference type="EMBL" id="MUI15419.1"/>
    </source>
</evidence>
<dbReference type="GO" id="GO:0009279">
    <property type="term" value="C:cell outer membrane"/>
    <property type="evidence" value="ECO:0007669"/>
    <property type="project" value="UniProtKB-SubCell"/>
</dbReference>
<keyword evidence="10" id="KW-0998">Cell outer membrane</keyword>
<dbReference type="EMBL" id="WNWM01000002">
    <property type="protein sequence ID" value="MUI15419.1"/>
    <property type="molecule type" value="Genomic_DNA"/>
</dbReference>
<evidence type="ECO:0000256" key="4">
    <source>
        <dbReference type="ARBA" id="ARBA00022452"/>
    </source>
</evidence>
<dbReference type="GO" id="GO:0015288">
    <property type="term" value="F:porin activity"/>
    <property type="evidence" value="ECO:0007669"/>
    <property type="project" value="UniProtKB-KW"/>
</dbReference>
<organism evidence="13 14">
    <name type="scientific">Pseudoduganella dura</name>
    <dbReference type="NCBI Taxonomy" id="321982"/>
    <lineage>
        <taxon>Bacteria</taxon>
        <taxon>Pseudomonadati</taxon>
        <taxon>Pseudomonadota</taxon>
        <taxon>Betaproteobacteria</taxon>
        <taxon>Burkholderiales</taxon>
        <taxon>Oxalobacteraceae</taxon>
        <taxon>Telluria group</taxon>
        <taxon>Pseudoduganella</taxon>
    </lineage>
</organism>
<reference evidence="13 14" key="1">
    <citation type="submission" date="2019-11" db="EMBL/GenBank/DDBJ databases">
        <title>Draft Genome Sequences of Six Type Strains of the Genus Massilia.</title>
        <authorList>
            <person name="Miess H."/>
            <person name="Frediansyah A."/>
            <person name="Goeker M."/>
            <person name="Gross H."/>
        </authorList>
    </citation>
    <scope>NUCLEOTIDE SEQUENCE [LARGE SCALE GENOMIC DNA]</scope>
    <source>
        <strain evidence="13 14">DSM 17513</strain>
    </source>
</reference>
<evidence type="ECO:0000256" key="2">
    <source>
        <dbReference type="ARBA" id="ARBA00011233"/>
    </source>
</evidence>
<evidence type="ECO:0000256" key="3">
    <source>
        <dbReference type="ARBA" id="ARBA00022448"/>
    </source>
</evidence>
<accession>A0A6I3XGC4</accession>
<dbReference type="InterPro" id="IPR050298">
    <property type="entry name" value="Gram-neg_bact_OMP"/>
</dbReference>
<feature type="chain" id="PRO_5026079103" evidence="11">
    <location>
        <begin position="31"/>
        <end position="346"/>
    </location>
</feature>
<comment type="subunit">
    <text evidence="2">Homotrimer.</text>
</comment>
<keyword evidence="3" id="KW-0813">Transport</keyword>
<evidence type="ECO:0000256" key="11">
    <source>
        <dbReference type="SAM" id="SignalP"/>
    </source>
</evidence>
<dbReference type="Proteomes" id="UP000431684">
    <property type="component" value="Unassembled WGS sequence"/>
</dbReference>
<dbReference type="GO" id="GO:0046930">
    <property type="term" value="C:pore complex"/>
    <property type="evidence" value="ECO:0007669"/>
    <property type="project" value="UniProtKB-KW"/>
</dbReference>
<keyword evidence="6 11" id="KW-0732">Signal</keyword>
<comment type="caution">
    <text evidence="13">The sequence shown here is derived from an EMBL/GenBank/DDBJ whole genome shotgun (WGS) entry which is preliminary data.</text>
</comment>
<name>A0A6I3XGC4_9BURK</name>
<dbReference type="Gene3D" id="2.40.160.10">
    <property type="entry name" value="Porin"/>
    <property type="match status" value="1"/>
</dbReference>
<keyword evidence="9" id="KW-0472">Membrane</keyword>
<keyword evidence="7" id="KW-0406">Ion transport</keyword>
<sequence>MCRPHRTAAGRLIAFSFFASALLPLVAVHAADGVQLYGLLGTYAGSIRRSDSTAHTAVIGSGGLTTSWWGVRGSEDLDDGMKAVFQLEQFFQPDTGGAGRTAADPAGFSRSAWVGLAGRFGQLTLGRHTSPYYLSMQQVNPFGASVVFSPLVVQSYVAAFGSTVIGDTVWNNTIQYIAPTFGGLGTTIVYAPGETAGKSGIANAGLHWRYVRGKLTAVLSAQRMRTAAVAPSTGQKAYLTGLSYDAGWARLYASVQTTDNAVTDIASRTWQLGTAVPVTQGGSILASWATTTGRNPAAAVARRDTLGIGYDHYLSRRTDVYVTYLYDKIHGKASGSSYALGIRHLF</sequence>
<keyword evidence="5" id="KW-0812">Transmembrane</keyword>
<dbReference type="GO" id="GO:0006811">
    <property type="term" value="P:monoatomic ion transport"/>
    <property type="evidence" value="ECO:0007669"/>
    <property type="project" value="UniProtKB-KW"/>
</dbReference>